<dbReference type="Proteomes" id="UP000799779">
    <property type="component" value="Unassembled WGS sequence"/>
</dbReference>
<dbReference type="AlphaFoldDB" id="A0A6A5W6C4"/>
<dbReference type="EMBL" id="ML977613">
    <property type="protein sequence ID" value="KAF1997443.1"/>
    <property type="molecule type" value="Genomic_DNA"/>
</dbReference>
<organism evidence="1 2">
    <name type="scientific">Amniculicola lignicola CBS 123094</name>
    <dbReference type="NCBI Taxonomy" id="1392246"/>
    <lineage>
        <taxon>Eukaryota</taxon>
        <taxon>Fungi</taxon>
        <taxon>Dikarya</taxon>
        <taxon>Ascomycota</taxon>
        <taxon>Pezizomycotina</taxon>
        <taxon>Dothideomycetes</taxon>
        <taxon>Pleosporomycetidae</taxon>
        <taxon>Pleosporales</taxon>
        <taxon>Amniculicolaceae</taxon>
        <taxon>Amniculicola</taxon>
    </lineage>
</organism>
<accession>A0A6A5W6C4</accession>
<keyword evidence="2" id="KW-1185">Reference proteome</keyword>
<reference evidence="1" key="1">
    <citation type="journal article" date="2020" name="Stud. Mycol.">
        <title>101 Dothideomycetes genomes: a test case for predicting lifestyles and emergence of pathogens.</title>
        <authorList>
            <person name="Haridas S."/>
            <person name="Albert R."/>
            <person name="Binder M."/>
            <person name="Bloem J."/>
            <person name="Labutti K."/>
            <person name="Salamov A."/>
            <person name="Andreopoulos B."/>
            <person name="Baker S."/>
            <person name="Barry K."/>
            <person name="Bills G."/>
            <person name="Bluhm B."/>
            <person name="Cannon C."/>
            <person name="Castanera R."/>
            <person name="Culley D."/>
            <person name="Daum C."/>
            <person name="Ezra D."/>
            <person name="Gonzalez J."/>
            <person name="Henrissat B."/>
            <person name="Kuo A."/>
            <person name="Liang C."/>
            <person name="Lipzen A."/>
            <person name="Lutzoni F."/>
            <person name="Magnuson J."/>
            <person name="Mondo S."/>
            <person name="Nolan M."/>
            <person name="Ohm R."/>
            <person name="Pangilinan J."/>
            <person name="Park H.-J."/>
            <person name="Ramirez L."/>
            <person name="Alfaro M."/>
            <person name="Sun H."/>
            <person name="Tritt A."/>
            <person name="Yoshinaga Y."/>
            <person name="Zwiers L.-H."/>
            <person name="Turgeon B."/>
            <person name="Goodwin S."/>
            <person name="Spatafora J."/>
            <person name="Crous P."/>
            <person name="Grigoriev I."/>
        </authorList>
    </citation>
    <scope>NUCLEOTIDE SEQUENCE</scope>
    <source>
        <strain evidence="1">CBS 123094</strain>
    </source>
</reference>
<evidence type="ECO:0000313" key="1">
    <source>
        <dbReference type="EMBL" id="KAF1997443.1"/>
    </source>
</evidence>
<evidence type="ECO:0000313" key="2">
    <source>
        <dbReference type="Proteomes" id="UP000799779"/>
    </source>
</evidence>
<protein>
    <submittedName>
        <fullName evidence="1">Uncharacterized protein</fullName>
    </submittedName>
</protein>
<name>A0A6A5W6C4_9PLEO</name>
<sequence>MDTRSRLEQLSAELRQKIYRYVMIEDDTSFVIKDVLEYIFELFTFCLIDDERLCRTILRAFYQQIGPWKKRVKHIIISHFTIDGFVNDVILKPKLTFKLYWTDDLETSSSRWTRDIHEAIAGDTAMALRAKFSEFLVKRIKMKGVKDMGNMPYQWTRD</sequence>
<proteinExistence type="predicted"/>
<gene>
    <name evidence="1" type="ORF">P154DRAFT_578864</name>
</gene>